<feature type="compositionally biased region" description="Acidic residues" evidence="1">
    <location>
        <begin position="334"/>
        <end position="355"/>
    </location>
</feature>
<feature type="compositionally biased region" description="Basic and acidic residues" evidence="1">
    <location>
        <begin position="147"/>
        <end position="156"/>
    </location>
</feature>
<dbReference type="Proteomes" id="UP000696485">
    <property type="component" value="Unassembled WGS sequence"/>
</dbReference>
<feature type="compositionally biased region" description="Polar residues" evidence="1">
    <location>
        <begin position="458"/>
        <end position="467"/>
    </location>
</feature>
<evidence type="ECO:0000256" key="1">
    <source>
        <dbReference type="SAM" id="MobiDB-lite"/>
    </source>
</evidence>
<feature type="compositionally biased region" description="Basic and acidic residues" evidence="1">
    <location>
        <begin position="440"/>
        <end position="449"/>
    </location>
</feature>
<feature type="compositionally biased region" description="Basic and acidic residues" evidence="1">
    <location>
        <begin position="239"/>
        <end position="252"/>
    </location>
</feature>
<organism evidence="2 3">
    <name type="scientific">Podila minutissima</name>
    <dbReference type="NCBI Taxonomy" id="64525"/>
    <lineage>
        <taxon>Eukaryota</taxon>
        <taxon>Fungi</taxon>
        <taxon>Fungi incertae sedis</taxon>
        <taxon>Mucoromycota</taxon>
        <taxon>Mortierellomycotina</taxon>
        <taxon>Mortierellomycetes</taxon>
        <taxon>Mortierellales</taxon>
        <taxon>Mortierellaceae</taxon>
        <taxon>Podila</taxon>
    </lineage>
</organism>
<evidence type="ECO:0000313" key="3">
    <source>
        <dbReference type="Proteomes" id="UP000696485"/>
    </source>
</evidence>
<dbReference type="AlphaFoldDB" id="A0A9P5VJA9"/>
<reference evidence="2" key="1">
    <citation type="journal article" date="2020" name="Fungal Divers.">
        <title>Resolving the Mortierellaceae phylogeny through synthesis of multi-gene phylogenetics and phylogenomics.</title>
        <authorList>
            <person name="Vandepol N."/>
            <person name="Liber J."/>
            <person name="Desiro A."/>
            <person name="Na H."/>
            <person name="Kennedy M."/>
            <person name="Barry K."/>
            <person name="Grigoriev I.V."/>
            <person name="Miller A.N."/>
            <person name="O'Donnell K."/>
            <person name="Stajich J.E."/>
            <person name="Bonito G."/>
        </authorList>
    </citation>
    <scope>NUCLEOTIDE SEQUENCE</scope>
    <source>
        <strain evidence="2">NVP1</strain>
    </source>
</reference>
<evidence type="ECO:0000313" key="2">
    <source>
        <dbReference type="EMBL" id="KAF9327874.1"/>
    </source>
</evidence>
<gene>
    <name evidence="2" type="ORF">BG006_008876</name>
</gene>
<feature type="compositionally biased region" description="Polar residues" evidence="1">
    <location>
        <begin position="517"/>
        <end position="529"/>
    </location>
</feature>
<feature type="compositionally biased region" description="Polar residues" evidence="1">
    <location>
        <begin position="287"/>
        <end position="315"/>
    </location>
</feature>
<feature type="compositionally biased region" description="Low complexity" evidence="1">
    <location>
        <begin position="57"/>
        <end position="66"/>
    </location>
</feature>
<feature type="compositionally biased region" description="Basic and acidic residues" evidence="1">
    <location>
        <begin position="319"/>
        <end position="333"/>
    </location>
</feature>
<feature type="compositionally biased region" description="Low complexity" evidence="1">
    <location>
        <begin position="271"/>
        <end position="285"/>
    </location>
</feature>
<feature type="compositionally biased region" description="Basic and acidic residues" evidence="1">
    <location>
        <begin position="11"/>
        <end position="23"/>
    </location>
</feature>
<sequence length="637" mass="69361">MDGSHGSAAELADRYRERVESRRRLAGTHQSRFRGFSLKAADNPPQEPAASAPSGPTTRATRASASRRSEVQITELDEEEETTTITKTLSSLTVTSEASSTQRPITRSTAGLNDRYKERVNARIRGAGVHQPDFRGFTIKPTKAGKSKADQVKDTPVEPQDQETPKRIPSRRQTTLQLRGAESSIPEITDTISRKDVSETRPSATSGTSGSSDEALVKKTPTVRPRPKARSAKTPTKASKQEARPGKSREEQIQAESDFFRKTAASVPTPSASKARSSSRQSGESLNVRTSSGKSNNAVITDNHGDGTNSPTVRNSPKRRLDQDGPFEDHADMDVDQDFGDSLVNDDEVPSDSDWQDPISGTTNTQPSAKEHSSTQAASAPVKRRRLIQEEVDENDIPHTVPEATTNSTSKTKRAVEPLPLMDPKPNAKPAAKVRTTLAESDRNSSEATKKRRMLKKSTVTKVQPSQGKELKQATLLQLAAKPRKTPAQVEPEGSMTPLPRGRNYADLSDSDDDDFQNSSVHTKTTTTLRLEKPKPKSSASSSSKSNKPKGSTDKNVKVYKQLQIQCLKFLGPSTSVSKPATVRNPETAKQLPVPGETPIEEAPPKKLVQGMLEIEQAPLSEMDVIAEAVRDVIDNF</sequence>
<feature type="compositionally biased region" description="Low complexity" evidence="1">
    <location>
        <begin position="83"/>
        <end position="97"/>
    </location>
</feature>
<feature type="compositionally biased region" description="Polar residues" evidence="1">
    <location>
        <begin position="359"/>
        <end position="378"/>
    </location>
</feature>
<feature type="compositionally biased region" description="Polar residues" evidence="1">
    <location>
        <begin position="98"/>
        <end position="111"/>
    </location>
</feature>
<accession>A0A9P5VJA9</accession>
<feature type="non-terminal residue" evidence="2">
    <location>
        <position position="637"/>
    </location>
</feature>
<proteinExistence type="predicted"/>
<feature type="compositionally biased region" description="Low complexity" evidence="1">
    <location>
        <begin position="537"/>
        <end position="550"/>
    </location>
</feature>
<comment type="caution">
    <text evidence="2">The sequence shown here is derived from an EMBL/GenBank/DDBJ whole genome shotgun (WGS) entry which is preliminary data.</text>
</comment>
<feature type="compositionally biased region" description="Polar residues" evidence="1">
    <location>
        <begin position="200"/>
        <end position="212"/>
    </location>
</feature>
<protein>
    <submittedName>
        <fullName evidence="2">Uncharacterized protein</fullName>
    </submittedName>
</protein>
<keyword evidence="3" id="KW-1185">Reference proteome</keyword>
<name>A0A9P5VJA9_9FUNG</name>
<dbReference type="EMBL" id="JAAAUY010000619">
    <property type="protein sequence ID" value="KAF9327874.1"/>
    <property type="molecule type" value="Genomic_DNA"/>
</dbReference>
<feature type="region of interest" description="Disordered" evidence="1">
    <location>
        <begin position="1"/>
        <end position="557"/>
    </location>
</feature>